<accession>A0A5C5YYD4</accession>
<reference evidence="1 2" key="1">
    <citation type="submission" date="2019-02" db="EMBL/GenBank/DDBJ databases">
        <title>Deep-cultivation of Planctomycetes and their phenomic and genomic characterization uncovers novel biology.</title>
        <authorList>
            <person name="Wiegand S."/>
            <person name="Jogler M."/>
            <person name="Boedeker C."/>
            <person name="Pinto D."/>
            <person name="Vollmers J."/>
            <person name="Rivas-Marin E."/>
            <person name="Kohn T."/>
            <person name="Peeters S.H."/>
            <person name="Heuer A."/>
            <person name="Rast P."/>
            <person name="Oberbeckmann S."/>
            <person name="Bunk B."/>
            <person name="Jeske O."/>
            <person name="Meyerdierks A."/>
            <person name="Storesund J.E."/>
            <person name="Kallscheuer N."/>
            <person name="Luecker S."/>
            <person name="Lage O.M."/>
            <person name="Pohl T."/>
            <person name="Merkel B.J."/>
            <person name="Hornburger P."/>
            <person name="Mueller R.-W."/>
            <person name="Bruemmer F."/>
            <person name="Labrenz M."/>
            <person name="Spormann A.M."/>
            <person name="Op Den Camp H."/>
            <person name="Overmann J."/>
            <person name="Amann R."/>
            <person name="Jetten M.S.M."/>
            <person name="Mascher T."/>
            <person name="Medema M.H."/>
            <person name="Devos D.P."/>
            <person name="Kaster A.-K."/>
            <person name="Ovreas L."/>
            <person name="Rohde M."/>
            <person name="Galperin M.Y."/>
            <person name="Jogler C."/>
        </authorList>
    </citation>
    <scope>NUCLEOTIDE SEQUENCE [LARGE SCALE GENOMIC DNA]</scope>
    <source>
        <strain evidence="1 2">CA13</strain>
    </source>
</reference>
<gene>
    <name evidence="1" type="ORF">CA13_09810</name>
</gene>
<evidence type="ECO:0000313" key="1">
    <source>
        <dbReference type="EMBL" id="TWT79577.1"/>
    </source>
</evidence>
<proteinExistence type="predicted"/>
<organism evidence="1 2">
    <name type="scientific">Novipirellula herctigrandis</name>
    <dbReference type="NCBI Taxonomy" id="2527986"/>
    <lineage>
        <taxon>Bacteria</taxon>
        <taxon>Pseudomonadati</taxon>
        <taxon>Planctomycetota</taxon>
        <taxon>Planctomycetia</taxon>
        <taxon>Pirellulales</taxon>
        <taxon>Pirellulaceae</taxon>
        <taxon>Novipirellula</taxon>
    </lineage>
</organism>
<comment type="caution">
    <text evidence="1">The sequence shown here is derived from an EMBL/GenBank/DDBJ whole genome shotgun (WGS) entry which is preliminary data.</text>
</comment>
<keyword evidence="2" id="KW-1185">Reference proteome</keyword>
<dbReference type="OrthoDB" id="5515745at2"/>
<sequence length="123" mass="13910">MIETWCWRCGIEYPMLEDSEWSVIQTAHAFMHEDRAAPMRQLAADARRLGLSQPRAIDRNAPLVAQRLWHMIAGFEMFTGILETSPNPIYHHVLSAYGPPCSCCGKLLRTRNATYCVACGTRA</sequence>
<evidence type="ECO:0000313" key="2">
    <source>
        <dbReference type="Proteomes" id="UP000315010"/>
    </source>
</evidence>
<dbReference type="AlphaFoldDB" id="A0A5C5YYD4"/>
<protein>
    <submittedName>
        <fullName evidence="1">Uncharacterized protein</fullName>
    </submittedName>
</protein>
<dbReference type="Proteomes" id="UP000315010">
    <property type="component" value="Unassembled WGS sequence"/>
</dbReference>
<dbReference type="EMBL" id="SJPJ01000001">
    <property type="protein sequence ID" value="TWT79577.1"/>
    <property type="molecule type" value="Genomic_DNA"/>
</dbReference>
<name>A0A5C5YYD4_9BACT</name>